<dbReference type="EMBL" id="AZIL01001583">
    <property type="protein sequence ID" value="EWM23542.1"/>
    <property type="molecule type" value="Genomic_DNA"/>
</dbReference>
<evidence type="ECO:0000313" key="3">
    <source>
        <dbReference type="Proteomes" id="UP000019335"/>
    </source>
</evidence>
<accession>W7TBD2</accession>
<feature type="chain" id="PRO_5004904023" evidence="1">
    <location>
        <begin position="26"/>
        <end position="177"/>
    </location>
</feature>
<dbReference type="PANTHER" id="PTHR35373">
    <property type="entry name" value="PROTEIN CBG16894"/>
    <property type="match status" value="1"/>
</dbReference>
<sequence length="177" mass="19740">MKVLLSRHLSIIMSTVSALSSSSSAAPPSSNAVVPATYSNLNDNALQKPLLDATRPEPVGASILYEDDFIKLTGSSLRIKWYYFPIGASKVIPLKSIQKISLRPLGSTWQGQYKHWGMAIDFKRWWPSDMLRHQRAHFIEVDCGTWPLVAFTLKESEDFYRSLSQAVAAVRTGKGII</sequence>
<dbReference type="AlphaFoldDB" id="W7TBD2"/>
<feature type="signal peptide" evidence="1">
    <location>
        <begin position="1"/>
        <end position="25"/>
    </location>
</feature>
<proteinExistence type="predicted"/>
<keyword evidence="3" id="KW-1185">Reference proteome</keyword>
<gene>
    <name evidence="2" type="ORF">Naga_100339g4</name>
</gene>
<comment type="caution">
    <text evidence="2">The sequence shown here is derived from an EMBL/GenBank/DDBJ whole genome shotgun (WGS) entry which is preliminary data.</text>
</comment>
<keyword evidence="1" id="KW-0732">Signal</keyword>
<evidence type="ECO:0000313" key="2">
    <source>
        <dbReference type="EMBL" id="EWM23542.1"/>
    </source>
</evidence>
<reference evidence="2 3" key="1">
    <citation type="journal article" date="2014" name="Mol. Plant">
        <title>Chromosome Scale Genome Assembly and Transcriptome Profiling of Nannochloropsis gaditana in Nitrogen Depletion.</title>
        <authorList>
            <person name="Corteggiani Carpinelli E."/>
            <person name="Telatin A."/>
            <person name="Vitulo N."/>
            <person name="Forcato C."/>
            <person name="D'Angelo M."/>
            <person name="Schiavon R."/>
            <person name="Vezzi A."/>
            <person name="Giacometti G.M."/>
            <person name="Morosinotto T."/>
            <person name="Valle G."/>
        </authorList>
    </citation>
    <scope>NUCLEOTIDE SEQUENCE [LARGE SCALE GENOMIC DNA]</scope>
    <source>
        <strain evidence="2 3">B-31</strain>
    </source>
</reference>
<protein>
    <submittedName>
        <fullName evidence="2">Uncharacterized protein</fullName>
    </submittedName>
</protein>
<name>W7TBD2_9STRA</name>
<evidence type="ECO:0000256" key="1">
    <source>
        <dbReference type="SAM" id="SignalP"/>
    </source>
</evidence>
<dbReference type="Proteomes" id="UP000019335">
    <property type="component" value="Chromosome 16"/>
</dbReference>
<dbReference type="OrthoDB" id="5511455at2759"/>
<organism evidence="2 3">
    <name type="scientific">Nannochloropsis gaditana</name>
    <dbReference type="NCBI Taxonomy" id="72520"/>
    <lineage>
        <taxon>Eukaryota</taxon>
        <taxon>Sar</taxon>
        <taxon>Stramenopiles</taxon>
        <taxon>Ochrophyta</taxon>
        <taxon>Eustigmatophyceae</taxon>
        <taxon>Eustigmatales</taxon>
        <taxon>Monodopsidaceae</taxon>
        <taxon>Nannochloropsis</taxon>
    </lineage>
</organism>